<proteinExistence type="predicted"/>
<gene>
    <name evidence="1" type="ORF">F4821DRAFT_213091</name>
</gene>
<evidence type="ECO:0000313" key="2">
    <source>
        <dbReference type="Proteomes" id="UP001497680"/>
    </source>
</evidence>
<evidence type="ECO:0000313" key="1">
    <source>
        <dbReference type="EMBL" id="KAI6091195.1"/>
    </source>
</evidence>
<name>A0ACC0DFG4_9PEZI</name>
<protein>
    <submittedName>
        <fullName evidence="1">Uncharacterized protein</fullName>
    </submittedName>
</protein>
<dbReference type="Proteomes" id="UP001497680">
    <property type="component" value="Unassembled WGS sequence"/>
</dbReference>
<comment type="caution">
    <text evidence="1">The sequence shown here is derived from an EMBL/GenBank/DDBJ whole genome shotgun (WGS) entry which is preliminary data.</text>
</comment>
<organism evidence="1 2">
    <name type="scientific">Hypoxylon rubiginosum</name>
    <dbReference type="NCBI Taxonomy" id="110542"/>
    <lineage>
        <taxon>Eukaryota</taxon>
        <taxon>Fungi</taxon>
        <taxon>Dikarya</taxon>
        <taxon>Ascomycota</taxon>
        <taxon>Pezizomycotina</taxon>
        <taxon>Sordariomycetes</taxon>
        <taxon>Xylariomycetidae</taxon>
        <taxon>Xylariales</taxon>
        <taxon>Hypoxylaceae</taxon>
        <taxon>Hypoxylon</taxon>
    </lineage>
</organism>
<dbReference type="EMBL" id="MU394288">
    <property type="protein sequence ID" value="KAI6091195.1"/>
    <property type="molecule type" value="Genomic_DNA"/>
</dbReference>
<accession>A0ACC0DFG4</accession>
<keyword evidence="2" id="KW-1185">Reference proteome</keyword>
<reference evidence="1 2" key="1">
    <citation type="journal article" date="2022" name="New Phytol.">
        <title>Ecological generalism drives hyperdiversity of secondary metabolite gene clusters in xylarialean endophytes.</title>
        <authorList>
            <person name="Franco M.E.E."/>
            <person name="Wisecaver J.H."/>
            <person name="Arnold A.E."/>
            <person name="Ju Y.M."/>
            <person name="Slot J.C."/>
            <person name="Ahrendt S."/>
            <person name="Moore L.P."/>
            <person name="Eastman K.E."/>
            <person name="Scott K."/>
            <person name="Konkel Z."/>
            <person name="Mondo S.J."/>
            <person name="Kuo A."/>
            <person name="Hayes R.D."/>
            <person name="Haridas S."/>
            <person name="Andreopoulos B."/>
            <person name="Riley R."/>
            <person name="LaButti K."/>
            <person name="Pangilinan J."/>
            <person name="Lipzen A."/>
            <person name="Amirebrahimi M."/>
            <person name="Yan J."/>
            <person name="Adam C."/>
            <person name="Keymanesh K."/>
            <person name="Ng V."/>
            <person name="Louie K."/>
            <person name="Northen T."/>
            <person name="Drula E."/>
            <person name="Henrissat B."/>
            <person name="Hsieh H.M."/>
            <person name="Youens-Clark K."/>
            <person name="Lutzoni F."/>
            <person name="Miadlikowska J."/>
            <person name="Eastwood D.C."/>
            <person name="Hamelin R.C."/>
            <person name="Grigoriev I.V."/>
            <person name="U'Ren J.M."/>
        </authorList>
    </citation>
    <scope>NUCLEOTIDE SEQUENCE [LARGE SCALE GENOMIC DNA]</scope>
    <source>
        <strain evidence="1 2">ER1909</strain>
    </source>
</reference>
<sequence>MTLAPLWLSTGPLRSENFNILDGSLESFPLFKSLSFPQSHFFFYGTDVFDRSGPSGIIGLFNLDMSPYLPSLVVERASPSGTFNGTPPDHLPAENGVHVWRAAVATPFFTFIFVALRFYTKTYLLQVKKYTADDYIVALSMLVCIAHAVLMAIATYNGMGLHIWQYDSELNSRYYLWIGITSEFYVLGLMGFKLALCILYLQLFGVYKRFRWACYATMFFCVGYLFCNMMTEFFGCHPIKKKWHPELEGVCINSSIAATFYGACSMASDLIIAILPLTMIWKLQIATRRQKVGLSIVLSSGFIAWAVAVTRWSIATYDLLGTTDRPWWAGVSFMLSILEINTGLICACVATLGPLWKLAYARLKIWMGCDGQSTKAPTWPSFVRKPDGWSDFSDETRRPSVPWAYPNGGVDGRNVPAGRANWPLNTQNSTLTGSRDEEYGLLDVSNWQSNANSESRLQRSTSSIGNV</sequence>